<dbReference type="PROSITE" id="PS50850">
    <property type="entry name" value="MFS"/>
    <property type="match status" value="1"/>
</dbReference>
<sequence length="1014" mass="109689">MPHPSPQSTNPVVAPAVHRLDVDVRAAGESVPARSGMAYLVVALASLSAGFYFNVLIMIEVILDILYSTEYDKEILMRLWDGFFVGQLIGQIFFGILYDYIGQKIASCASVAMVMVGSVLFTAACGVSGSTEGLLWVAKVAQGITGVGIGGIYSVASTIAADVFSNSTINRGRAFVLITNGVFSAAGPLVTVILLIALSAAQPGRLETVWPACVGVGIIIPLAALFFATCWTMSSQLNGVTMRASSDRPAYSAELELKQHWIAMARTSSLWFVYAFIAYPKIVFSEAIIFRVVNGNLWRTVGLELLLSLITFGGSLAGAFLCDSFGRRKTILLALNGFVLAALITGSAYDRLTNIVPLLVIFYALTLFMGNIGPGNLLSLVTAESFPPSVRASFYGVTAAFGTAGAISGIHAFKTIDENLGTQWAFIVTGICGIVGVFLAYLLPQDVMPTSIPEKPEKDQLPVRSAIQEPAPSPPPLNRQENVARAPTDTQVVQAGTGRARDQSPTIIDINDPVQRKYKLVLASDPQTPRDRSRSPQGSRKPTSDMRGPRSKEISPSAHGSRNAHGPRNVHGPPHDLPPAGGPHRMPSSSNVRTVEQDPDVTLTRRPRAVTTYVRPLSTAPPKPETPHGDAPKQRVERAVLVRSEEAIHIDQPLRIPGVPSSSDPAPQPEGPPSTGNVPQVASPPTLPEPQADTRSRVSSRASPTKRISPSPSQSLTVEESVGAIAPERPLTDKAPDAHEAQEVITQYVAETGLQKFFQEGDAFVQAVVENAAKLEDDGESFPVTRDNVERLIRLSLYHPVIYCDDSGSMQLDTPSRWDLQRDAVRRIAGITTRAVPQQYGVSLRFINTQTANKNNIPAADVLTAIQVVRPSGGTALGRNLQKSILNPLVHSPLRNGELLERPLLICVITDGSPSSTDNPTFEEAIKECRQCLVNAGYEPTAVRFCLNQIGGDESSARFLESLRRNTDIQDVVFCTTERLDVKFKEFKENGKLLDEWLLRMLSEPIMFRAKEQT</sequence>
<dbReference type="EMBL" id="JADCUA010000006">
    <property type="protein sequence ID" value="KAH9839075.1"/>
    <property type="molecule type" value="Genomic_DNA"/>
</dbReference>
<feature type="domain" description="Major facilitator superfamily (MFS) profile" evidence="7">
    <location>
        <begin position="38"/>
        <end position="448"/>
    </location>
</feature>
<reference evidence="8 9" key="1">
    <citation type="journal article" date="2021" name="Environ. Microbiol.">
        <title>Gene family expansions and transcriptome signatures uncover fungal adaptations to wood decay.</title>
        <authorList>
            <person name="Hage H."/>
            <person name="Miyauchi S."/>
            <person name="Viragh M."/>
            <person name="Drula E."/>
            <person name="Min B."/>
            <person name="Chaduli D."/>
            <person name="Navarro D."/>
            <person name="Favel A."/>
            <person name="Norest M."/>
            <person name="Lesage-Meessen L."/>
            <person name="Balint B."/>
            <person name="Merenyi Z."/>
            <person name="de Eugenio L."/>
            <person name="Morin E."/>
            <person name="Martinez A.T."/>
            <person name="Baldrian P."/>
            <person name="Stursova M."/>
            <person name="Martinez M.J."/>
            <person name="Novotny C."/>
            <person name="Magnuson J.K."/>
            <person name="Spatafora J.W."/>
            <person name="Maurice S."/>
            <person name="Pangilinan J."/>
            <person name="Andreopoulos W."/>
            <person name="LaButti K."/>
            <person name="Hundley H."/>
            <person name="Na H."/>
            <person name="Kuo A."/>
            <person name="Barry K."/>
            <person name="Lipzen A."/>
            <person name="Henrissat B."/>
            <person name="Riley R."/>
            <person name="Ahrendt S."/>
            <person name="Nagy L.G."/>
            <person name="Grigoriev I.V."/>
            <person name="Martin F."/>
            <person name="Rosso M.N."/>
        </authorList>
    </citation>
    <scope>NUCLEOTIDE SEQUENCE [LARGE SCALE GENOMIC DNA]</scope>
    <source>
        <strain evidence="8 9">CIRM-BRFM 1785</strain>
    </source>
</reference>
<evidence type="ECO:0000256" key="5">
    <source>
        <dbReference type="SAM" id="MobiDB-lite"/>
    </source>
</evidence>
<dbReference type="InterPro" id="IPR020846">
    <property type="entry name" value="MFS_dom"/>
</dbReference>
<feature type="transmembrane region" description="Helical" evidence="6">
    <location>
        <begin position="175"/>
        <end position="197"/>
    </location>
</feature>
<feature type="compositionally biased region" description="Basic and acidic residues" evidence="5">
    <location>
        <begin position="542"/>
        <end position="553"/>
    </location>
</feature>
<dbReference type="SUPFAM" id="SSF103473">
    <property type="entry name" value="MFS general substrate transporter"/>
    <property type="match status" value="1"/>
</dbReference>
<dbReference type="SUPFAM" id="SSF53300">
    <property type="entry name" value="vWA-like"/>
    <property type="match status" value="1"/>
</dbReference>
<dbReference type="GeneID" id="71999645"/>
<evidence type="ECO:0000256" key="6">
    <source>
        <dbReference type="SAM" id="Phobius"/>
    </source>
</evidence>
<dbReference type="Gene3D" id="3.40.50.410">
    <property type="entry name" value="von Willebrand factor, type A domain"/>
    <property type="match status" value="1"/>
</dbReference>
<feature type="transmembrane region" description="Helical" evidence="6">
    <location>
        <begin position="141"/>
        <end position="163"/>
    </location>
</feature>
<evidence type="ECO:0000313" key="9">
    <source>
        <dbReference type="Proteomes" id="UP000814176"/>
    </source>
</evidence>
<evidence type="ECO:0000313" key="8">
    <source>
        <dbReference type="EMBL" id="KAH9839075.1"/>
    </source>
</evidence>
<feature type="transmembrane region" description="Helical" evidence="6">
    <location>
        <begin position="108"/>
        <end position="129"/>
    </location>
</feature>
<dbReference type="InterPro" id="IPR036465">
    <property type="entry name" value="vWFA_dom_sf"/>
</dbReference>
<gene>
    <name evidence="8" type="ORF">C8Q71DRAFT_494242</name>
</gene>
<evidence type="ECO:0000256" key="1">
    <source>
        <dbReference type="ARBA" id="ARBA00004141"/>
    </source>
</evidence>
<comment type="subcellular location">
    <subcellularLocation>
        <location evidence="1">Membrane</location>
        <topology evidence="1">Multi-pass membrane protein</topology>
    </subcellularLocation>
</comment>
<feature type="transmembrane region" description="Helical" evidence="6">
    <location>
        <begin position="83"/>
        <end position="101"/>
    </location>
</feature>
<dbReference type="InterPro" id="IPR005828">
    <property type="entry name" value="MFS_sugar_transport-like"/>
</dbReference>
<organism evidence="8 9">
    <name type="scientific">Rhodofomes roseus</name>
    <dbReference type="NCBI Taxonomy" id="34475"/>
    <lineage>
        <taxon>Eukaryota</taxon>
        <taxon>Fungi</taxon>
        <taxon>Dikarya</taxon>
        <taxon>Basidiomycota</taxon>
        <taxon>Agaricomycotina</taxon>
        <taxon>Agaricomycetes</taxon>
        <taxon>Polyporales</taxon>
        <taxon>Rhodofomes</taxon>
    </lineage>
</organism>
<keyword evidence="4 6" id="KW-0472">Membrane</keyword>
<feature type="transmembrane region" description="Helical" evidence="6">
    <location>
        <begin position="271"/>
        <end position="293"/>
    </location>
</feature>
<feature type="transmembrane region" description="Helical" evidence="6">
    <location>
        <begin position="38"/>
        <end position="63"/>
    </location>
</feature>
<feature type="region of interest" description="Disordered" evidence="5">
    <location>
        <begin position="453"/>
        <end position="720"/>
    </location>
</feature>
<feature type="compositionally biased region" description="Polar residues" evidence="5">
    <location>
        <begin position="697"/>
        <end position="718"/>
    </location>
</feature>
<feature type="compositionally biased region" description="Basic and acidic residues" evidence="5">
    <location>
        <begin position="625"/>
        <end position="649"/>
    </location>
</feature>
<comment type="caution">
    <text evidence="8">The sequence shown here is derived from an EMBL/GenBank/DDBJ whole genome shotgun (WGS) entry which is preliminary data.</text>
</comment>
<evidence type="ECO:0000256" key="3">
    <source>
        <dbReference type="ARBA" id="ARBA00022989"/>
    </source>
</evidence>
<feature type="transmembrane region" description="Helical" evidence="6">
    <location>
        <begin position="424"/>
        <end position="443"/>
    </location>
</feature>
<dbReference type="PANTHER" id="PTHR34706">
    <property type="entry name" value="SLR1338 PROTEIN"/>
    <property type="match status" value="1"/>
</dbReference>
<dbReference type="Pfam" id="PF07690">
    <property type="entry name" value="MFS_1"/>
    <property type="match status" value="1"/>
</dbReference>
<keyword evidence="3 6" id="KW-1133">Transmembrane helix</keyword>
<dbReference type="Proteomes" id="UP000814176">
    <property type="component" value="Unassembled WGS sequence"/>
</dbReference>
<feature type="transmembrane region" description="Helical" evidence="6">
    <location>
        <begin position="355"/>
        <end position="380"/>
    </location>
</feature>
<keyword evidence="2 6" id="KW-0812">Transmembrane</keyword>
<keyword evidence="9" id="KW-1185">Reference proteome</keyword>
<feature type="transmembrane region" description="Helical" evidence="6">
    <location>
        <begin position="209"/>
        <end position="233"/>
    </location>
</feature>
<evidence type="ECO:0000256" key="4">
    <source>
        <dbReference type="ARBA" id="ARBA00023136"/>
    </source>
</evidence>
<dbReference type="Gene3D" id="1.20.1250.20">
    <property type="entry name" value="MFS general substrate transporter like domains"/>
    <property type="match status" value="1"/>
</dbReference>
<protein>
    <submittedName>
        <fullName evidence="8">Major facilitator superfamily domain-containing protein</fullName>
    </submittedName>
</protein>
<feature type="transmembrane region" description="Helical" evidence="6">
    <location>
        <begin position="392"/>
        <end position="412"/>
    </location>
</feature>
<proteinExistence type="predicted"/>
<feature type="transmembrane region" description="Helical" evidence="6">
    <location>
        <begin position="305"/>
        <end position="323"/>
    </location>
</feature>
<dbReference type="RefSeq" id="XP_047780830.1">
    <property type="nucleotide sequence ID" value="XM_047918913.1"/>
</dbReference>
<evidence type="ECO:0000259" key="7">
    <source>
        <dbReference type="PROSITE" id="PS50850"/>
    </source>
</evidence>
<dbReference type="Pfam" id="PF00083">
    <property type="entry name" value="Sugar_tr"/>
    <property type="match status" value="1"/>
</dbReference>
<dbReference type="InterPro" id="IPR036259">
    <property type="entry name" value="MFS_trans_sf"/>
</dbReference>
<accession>A0ABQ8KMI7</accession>
<evidence type="ECO:0000256" key="2">
    <source>
        <dbReference type="ARBA" id="ARBA00022692"/>
    </source>
</evidence>
<dbReference type="PANTHER" id="PTHR34706:SF3">
    <property type="entry name" value="ANKYRIN REPEAT PROTEIN (AFU_ORTHOLOGUE AFUA_7G06200)"/>
    <property type="match status" value="1"/>
</dbReference>
<dbReference type="InterPro" id="IPR011701">
    <property type="entry name" value="MFS"/>
</dbReference>
<name>A0ABQ8KMI7_9APHY</name>